<dbReference type="PANTHER" id="PTHR21363">
    <property type="entry name" value="PREPHENATE DEHYDROGENASE"/>
    <property type="match status" value="1"/>
</dbReference>
<dbReference type="SUPFAM" id="SSF51735">
    <property type="entry name" value="NAD(P)-binding Rossmann-fold domains"/>
    <property type="match status" value="1"/>
</dbReference>
<dbReference type="PANTHER" id="PTHR21363:SF0">
    <property type="entry name" value="PREPHENATE DEHYDROGENASE [NADP(+)]"/>
    <property type="match status" value="1"/>
</dbReference>
<dbReference type="InterPro" id="IPR046826">
    <property type="entry name" value="PDH_N"/>
</dbReference>
<proteinExistence type="predicted"/>
<evidence type="ECO:0000313" key="3">
    <source>
        <dbReference type="EMBL" id="SKA71943.1"/>
    </source>
</evidence>
<dbReference type="AlphaFoldDB" id="A0A1T4W3Z3"/>
<protein>
    <submittedName>
        <fullName evidence="3">Prephenate dehydrogenase</fullName>
    </submittedName>
</protein>
<keyword evidence="1" id="KW-0560">Oxidoreductase</keyword>
<dbReference type="RefSeq" id="WP_078715823.1">
    <property type="nucleotide sequence ID" value="NZ_FUYC01000001.1"/>
</dbReference>
<dbReference type="OrthoDB" id="9800497at2"/>
<evidence type="ECO:0000313" key="4">
    <source>
        <dbReference type="Proteomes" id="UP000190027"/>
    </source>
</evidence>
<dbReference type="GO" id="GO:0006571">
    <property type="term" value="P:tyrosine biosynthetic process"/>
    <property type="evidence" value="ECO:0007669"/>
    <property type="project" value="InterPro"/>
</dbReference>
<dbReference type="InterPro" id="IPR003099">
    <property type="entry name" value="Prephen_DH"/>
</dbReference>
<dbReference type="InterPro" id="IPR050812">
    <property type="entry name" value="Preph/Arog_dehydrog"/>
</dbReference>
<dbReference type="GO" id="GO:0070403">
    <property type="term" value="F:NAD+ binding"/>
    <property type="evidence" value="ECO:0007669"/>
    <property type="project" value="InterPro"/>
</dbReference>
<dbReference type="Proteomes" id="UP000190027">
    <property type="component" value="Unassembled WGS sequence"/>
</dbReference>
<dbReference type="Gene3D" id="3.40.50.720">
    <property type="entry name" value="NAD(P)-binding Rossmann-like Domain"/>
    <property type="match status" value="1"/>
</dbReference>
<dbReference type="STRING" id="1121449.SAMN02745704_00242"/>
<evidence type="ECO:0000259" key="2">
    <source>
        <dbReference type="PROSITE" id="PS51176"/>
    </source>
</evidence>
<dbReference type="SUPFAM" id="SSF48179">
    <property type="entry name" value="6-phosphogluconate dehydrogenase C-terminal domain-like"/>
    <property type="match status" value="1"/>
</dbReference>
<dbReference type="GO" id="GO:0008977">
    <property type="term" value="F:prephenate dehydrogenase (NAD+) activity"/>
    <property type="evidence" value="ECO:0007669"/>
    <property type="project" value="InterPro"/>
</dbReference>
<keyword evidence="4" id="KW-1185">Reference proteome</keyword>
<dbReference type="InterPro" id="IPR008927">
    <property type="entry name" value="6-PGluconate_DH-like_C_sf"/>
</dbReference>
<dbReference type="GO" id="GO:0004665">
    <property type="term" value="F:prephenate dehydrogenase (NADP+) activity"/>
    <property type="evidence" value="ECO:0007669"/>
    <property type="project" value="InterPro"/>
</dbReference>
<gene>
    <name evidence="3" type="ORF">SAMN02745704_00242</name>
</gene>
<dbReference type="Pfam" id="PF02153">
    <property type="entry name" value="PDH_N"/>
    <property type="match status" value="1"/>
</dbReference>
<dbReference type="InterPro" id="IPR036291">
    <property type="entry name" value="NAD(P)-bd_dom_sf"/>
</dbReference>
<organism evidence="3 4">
    <name type="scientific">Paucidesulfovibrio gracilis DSM 16080</name>
    <dbReference type="NCBI Taxonomy" id="1121449"/>
    <lineage>
        <taxon>Bacteria</taxon>
        <taxon>Pseudomonadati</taxon>
        <taxon>Thermodesulfobacteriota</taxon>
        <taxon>Desulfovibrionia</taxon>
        <taxon>Desulfovibrionales</taxon>
        <taxon>Desulfovibrionaceae</taxon>
        <taxon>Paucidesulfovibrio</taxon>
    </lineage>
</organism>
<accession>A0A1T4W3Z3</accession>
<feature type="domain" description="Prephenate/arogenate dehydrogenase" evidence="2">
    <location>
        <begin position="13"/>
        <end position="262"/>
    </location>
</feature>
<evidence type="ECO:0000256" key="1">
    <source>
        <dbReference type="ARBA" id="ARBA00023002"/>
    </source>
</evidence>
<dbReference type="EMBL" id="FUYC01000001">
    <property type="protein sequence ID" value="SKA71943.1"/>
    <property type="molecule type" value="Genomic_DNA"/>
</dbReference>
<dbReference type="PROSITE" id="PS51176">
    <property type="entry name" value="PDH_ADH"/>
    <property type="match status" value="1"/>
</dbReference>
<sequence length="262" mass="28408">MTTQEENEINASACLGLVGARGRMGTLLAGRAVAAGRRVVGLDLASGSDRLAPEELPRLRDCGVVLLCVPVPALDTVLADVVPHLAEDAILADICSVKVLPMRRMRRAWKGSVVGTHPLFGPVIPEGFAPRVAVTPGPGADPALVNALFTDMGFEPFLSTPEEHDRAVAYVQGLNFISTVAHLAAMRQVSGIEKYLTPSFQRRLDSARKMLTEDTDLFETISESNPHLQETVRQFTGFLNIAAGGDLDLLSEHARWWWRSES</sequence>
<name>A0A1T4W3Z3_9BACT</name>
<reference evidence="3 4" key="1">
    <citation type="submission" date="2017-02" db="EMBL/GenBank/DDBJ databases">
        <authorList>
            <person name="Peterson S.W."/>
        </authorList>
    </citation>
    <scope>NUCLEOTIDE SEQUENCE [LARGE SCALE GENOMIC DNA]</scope>
    <source>
        <strain evidence="3 4">DSM 16080</strain>
    </source>
</reference>